<keyword evidence="1" id="KW-0812">Transmembrane</keyword>
<dbReference type="Proteomes" id="UP000503093">
    <property type="component" value="Segment"/>
</dbReference>
<evidence type="ECO:0000313" key="2">
    <source>
        <dbReference type="EMBL" id="QIG58208.1"/>
    </source>
</evidence>
<keyword evidence="1" id="KW-0472">Membrane</keyword>
<evidence type="ECO:0000256" key="1">
    <source>
        <dbReference type="SAM" id="Phobius"/>
    </source>
</evidence>
<protein>
    <submittedName>
        <fullName evidence="2">Uncharacterized protein</fullName>
    </submittedName>
</protein>
<evidence type="ECO:0000313" key="3">
    <source>
        <dbReference type="Proteomes" id="UP000503093"/>
    </source>
</evidence>
<sequence>MSTLAWIIIGSFVVFVISGVISFGRMDVGPDWLVVTCFALQWIAAIVGIACLIFLLGMAVNLQITTGAS</sequence>
<gene>
    <name evidence="2" type="primary">56</name>
    <name evidence="2" type="ORF">SEA_SKOG_56</name>
</gene>
<dbReference type="GeneID" id="64766538"/>
<keyword evidence="3" id="KW-1185">Reference proteome</keyword>
<feature type="transmembrane region" description="Helical" evidence="1">
    <location>
        <begin position="32"/>
        <end position="56"/>
    </location>
</feature>
<dbReference type="RefSeq" id="YP_010059306.1">
    <property type="nucleotide sequence ID" value="NC_054725.1"/>
</dbReference>
<proteinExistence type="predicted"/>
<accession>A0A6G6XJD8</accession>
<dbReference type="EMBL" id="MN908687">
    <property type="protein sequence ID" value="QIG58208.1"/>
    <property type="molecule type" value="Genomic_DNA"/>
</dbReference>
<feature type="transmembrane region" description="Helical" evidence="1">
    <location>
        <begin position="7"/>
        <end position="26"/>
    </location>
</feature>
<dbReference type="KEGG" id="vg:64766538"/>
<name>A0A6G6XJD8_9CAUD</name>
<organism evidence="2 3">
    <name type="scientific">Gordonia phage Skog</name>
    <dbReference type="NCBI Taxonomy" id="2704033"/>
    <lineage>
        <taxon>Viruses</taxon>
        <taxon>Duplodnaviria</taxon>
        <taxon>Heunggongvirae</taxon>
        <taxon>Uroviricota</taxon>
        <taxon>Caudoviricetes</taxon>
        <taxon>Skogvirus</taxon>
        <taxon>Skogvirus Skog</taxon>
    </lineage>
</organism>
<reference evidence="2 3" key="1">
    <citation type="submission" date="2020-01" db="EMBL/GenBank/DDBJ databases">
        <authorList>
            <person name="Alvaro L.E."/>
            <person name="Baker K.N."/>
            <person name="Baxter I.S."/>
            <person name="Brown M.R."/>
            <person name="Driscoll K.D."/>
            <person name="Elrubaie J.M."/>
            <person name="Feith S.L."/>
            <person name="Indihar D.F."/>
            <person name="Knoch V.T."/>
            <person name="Koirtyohann K.M."/>
            <person name="Kratz M.A."/>
            <person name="Lear A.H."/>
            <person name="Lindblom K.E."/>
            <person name="Marcus E.R."/>
            <person name="Murphy M.E."/>
            <person name="Sensor R."/>
            <person name="Sherman S.J."/>
            <person name="Swift V.R."/>
            <person name="White K.E."/>
            <person name="Wills S.J."/>
            <person name="Gatt S.M."/>
            <person name="Lohbauer S.A."/>
            <person name="Power T.R."/>
            <person name="Rosales K.A."/>
            <person name="Sisson B.M."/>
            <person name="Isern S."/>
            <person name="Michael S.F."/>
            <person name="Sunnen C.N."/>
            <person name="Garlena R.A."/>
            <person name="Russell D.A."/>
            <person name="Pope W.H."/>
            <person name="Jacobs-Sera D."/>
            <person name="Hatfull G.F."/>
        </authorList>
    </citation>
    <scope>NUCLEOTIDE SEQUENCE [LARGE SCALE GENOMIC DNA]</scope>
</reference>
<keyword evidence="1" id="KW-1133">Transmembrane helix</keyword>